<evidence type="ECO:0000313" key="2">
    <source>
        <dbReference type="Proteomes" id="UP000799421"/>
    </source>
</evidence>
<evidence type="ECO:0008006" key="3">
    <source>
        <dbReference type="Google" id="ProtNLM"/>
    </source>
</evidence>
<gene>
    <name evidence="1" type="ORF">K470DRAFT_215346</name>
</gene>
<organism evidence="1 2">
    <name type="scientific">Piedraia hortae CBS 480.64</name>
    <dbReference type="NCBI Taxonomy" id="1314780"/>
    <lineage>
        <taxon>Eukaryota</taxon>
        <taxon>Fungi</taxon>
        <taxon>Dikarya</taxon>
        <taxon>Ascomycota</taxon>
        <taxon>Pezizomycotina</taxon>
        <taxon>Dothideomycetes</taxon>
        <taxon>Dothideomycetidae</taxon>
        <taxon>Capnodiales</taxon>
        <taxon>Piedraiaceae</taxon>
        <taxon>Piedraia</taxon>
    </lineage>
</organism>
<dbReference type="InterPro" id="IPR011011">
    <property type="entry name" value="Znf_FYVE_PHD"/>
</dbReference>
<dbReference type="OrthoDB" id="5288318at2759"/>
<protein>
    <recommendedName>
        <fullName evidence="3">F-box domain-containing protein</fullName>
    </recommendedName>
</protein>
<feature type="non-terminal residue" evidence="1">
    <location>
        <position position="1"/>
    </location>
</feature>
<evidence type="ECO:0000313" key="1">
    <source>
        <dbReference type="EMBL" id="KAF2861306.1"/>
    </source>
</evidence>
<keyword evidence="2" id="KW-1185">Reference proteome</keyword>
<accession>A0A6A7C155</accession>
<sequence>ISAIAKHLDLNSLHELSRTCRQIREALLQNRRLLVRQALRCENDTANSRGMVCARDLVGECRKCGTVVCRNCVVKTTKSDLNGRYRRLCRTCLKAPLERLSRSETSQIQTNIAQTPCMCVERGIWLCRACGQALNTADRQYWRGWLWRTKYSQCGGFGTGLGERQVGVECGRGSDCLAATTMEHEIEVDDEAVSAEAEAAHRRHGNSYTTQEVEGIGGLIKMKMKKQVLVGAAVEEYNDERDGGINRSWCSWCDGVVAETRG</sequence>
<dbReference type="Proteomes" id="UP000799421">
    <property type="component" value="Unassembled WGS sequence"/>
</dbReference>
<dbReference type="EMBL" id="MU005973">
    <property type="protein sequence ID" value="KAF2861306.1"/>
    <property type="molecule type" value="Genomic_DNA"/>
</dbReference>
<name>A0A6A7C155_9PEZI</name>
<dbReference type="SUPFAM" id="SSF57903">
    <property type="entry name" value="FYVE/PHD zinc finger"/>
    <property type="match status" value="1"/>
</dbReference>
<dbReference type="AlphaFoldDB" id="A0A6A7C155"/>
<proteinExistence type="predicted"/>
<reference evidence="1" key="1">
    <citation type="journal article" date="2020" name="Stud. Mycol.">
        <title>101 Dothideomycetes genomes: a test case for predicting lifestyles and emergence of pathogens.</title>
        <authorList>
            <person name="Haridas S."/>
            <person name="Albert R."/>
            <person name="Binder M."/>
            <person name="Bloem J."/>
            <person name="Labutti K."/>
            <person name="Salamov A."/>
            <person name="Andreopoulos B."/>
            <person name="Baker S."/>
            <person name="Barry K."/>
            <person name="Bills G."/>
            <person name="Bluhm B."/>
            <person name="Cannon C."/>
            <person name="Castanera R."/>
            <person name="Culley D."/>
            <person name="Daum C."/>
            <person name="Ezra D."/>
            <person name="Gonzalez J."/>
            <person name="Henrissat B."/>
            <person name="Kuo A."/>
            <person name="Liang C."/>
            <person name="Lipzen A."/>
            <person name="Lutzoni F."/>
            <person name="Magnuson J."/>
            <person name="Mondo S."/>
            <person name="Nolan M."/>
            <person name="Ohm R."/>
            <person name="Pangilinan J."/>
            <person name="Park H.-J."/>
            <person name="Ramirez L."/>
            <person name="Alfaro M."/>
            <person name="Sun H."/>
            <person name="Tritt A."/>
            <person name="Yoshinaga Y."/>
            <person name="Zwiers L.-H."/>
            <person name="Turgeon B."/>
            <person name="Goodwin S."/>
            <person name="Spatafora J."/>
            <person name="Crous P."/>
            <person name="Grigoriev I."/>
        </authorList>
    </citation>
    <scope>NUCLEOTIDE SEQUENCE</scope>
    <source>
        <strain evidence="1">CBS 480.64</strain>
    </source>
</reference>